<proteinExistence type="inferred from homology"/>
<dbReference type="Gene3D" id="3.20.20.140">
    <property type="entry name" value="Metal-dependent hydrolases"/>
    <property type="match status" value="1"/>
</dbReference>
<organism evidence="4 5">
    <name type="scientific">Pandoraea thiooxydans</name>
    <dbReference type="NCBI Taxonomy" id="445709"/>
    <lineage>
        <taxon>Bacteria</taxon>
        <taxon>Pseudomonadati</taxon>
        <taxon>Pseudomonadota</taxon>
        <taxon>Betaproteobacteria</taxon>
        <taxon>Burkholderiales</taxon>
        <taxon>Burkholderiaceae</taxon>
        <taxon>Pandoraea</taxon>
    </lineage>
</organism>
<evidence type="ECO:0000256" key="1">
    <source>
        <dbReference type="ARBA" id="ARBA00038310"/>
    </source>
</evidence>
<dbReference type="RefSeq" id="WP_052892736.1">
    <property type="nucleotide sequence ID" value="NZ_CP011568.3"/>
</dbReference>
<dbReference type="PANTHER" id="PTHR43569">
    <property type="entry name" value="AMIDOHYDROLASE"/>
    <property type="match status" value="1"/>
</dbReference>
<reference evidence="5" key="1">
    <citation type="submission" date="2015-06" db="EMBL/GenBank/DDBJ databases">
        <authorList>
            <person name="Hoefler B.C."/>
            <person name="Straight P.D."/>
        </authorList>
    </citation>
    <scope>NUCLEOTIDE SEQUENCE [LARGE SCALE GENOMIC DNA]</scope>
    <source>
        <strain evidence="5">DSM 25325</strain>
    </source>
</reference>
<dbReference type="SUPFAM" id="SSF51556">
    <property type="entry name" value="Metallo-dependent hydrolases"/>
    <property type="match status" value="1"/>
</dbReference>
<accession>A0A0U4DEZ2</accession>
<sequence>MKLAKTIICAGLWCGALLAGQTRALARGVDFPLFDTQVHFYSSDFVQFPLHAQHAYMGEAVMTARAAHHPNDPARVDSDWRRMGVAAGVGIQYGAAYRSDNRYLLSVAAHSDGKVTPVVIVDPDTPDAPAELARLAAAHGVAGFRKIGKRAPDGSYPWLASEGMLRLWQVADQARLVVELMPYPRSPDPRFLHDIGQLAERFPHARIVLDHCAWPAPIGAPSYGFDASYAALAQHRNVYLKVTTENFARVHYDKALMRGQVERAVHLFGAGHVMWGSDMGNTMIPYADMVNHALAATAGLSPQARKDVLDETGRRVYAAGR</sequence>
<dbReference type="InterPro" id="IPR052350">
    <property type="entry name" value="Metallo-dep_Lactonases"/>
</dbReference>
<protein>
    <recommendedName>
        <fullName evidence="3">Amidohydrolase-related domain-containing protein</fullName>
    </recommendedName>
</protein>
<feature type="chain" id="PRO_5006848523" description="Amidohydrolase-related domain-containing protein" evidence="2">
    <location>
        <begin position="27"/>
        <end position="321"/>
    </location>
</feature>
<dbReference type="Proteomes" id="UP000036700">
    <property type="component" value="Chromosome"/>
</dbReference>
<dbReference type="GO" id="GO:0016787">
    <property type="term" value="F:hydrolase activity"/>
    <property type="evidence" value="ECO:0007669"/>
    <property type="project" value="InterPro"/>
</dbReference>
<feature type="signal peptide" evidence="2">
    <location>
        <begin position="1"/>
        <end position="26"/>
    </location>
</feature>
<dbReference type="OrthoDB" id="8628355at2"/>
<keyword evidence="2" id="KW-0732">Signal</keyword>
<dbReference type="STRING" id="445709.ABW99_15615"/>
<feature type="domain" description="Amidohydrolase-related" evidence="3">
    <location>
        <begin position="59"/>
        <end position="317"/>
    </location>
</feature>
<evidence type="ECO:0000313" key="4">
    <source>
        <dbReference type="EMBL" id="ALX34815.1"/>
    </source>
</evidence>
<name>A0A0U4DEZ2_9BURK</name>
<dbReference type="KEGG" id="ptx:ABW99_15615"/>
<dbReference type="InterPro" id="IPR006680">
    <property type="entry name" value="Amidohydro-rel"/>
</dbReference>
<evidence type="ECO:0000313" key="5">
    <source>
        <dbReference type="Proteomes" id="UP000036700"/>
    </source>
</evidence>
<dbReference type="InterPro" id="IPR032466">
    <property type="entry name" value="Metal_Hydrolase"/>
</dbReference>
<dbReference type="Pfam" id="PF04909">
    <property type="entry name" value="Amidohydro_2"/>
    <property type="match status" value="1"/>
</dbReference>
<keyword evidence="5" id="KW-1185">Reference proteome</keyword>
<dbReference type="AlphaFoldDB" id="A0A0U4DEZ2"/>
<evidence type="ECO:0000259" key="3">
    <source>
        <dbReference type="Pfam" id="PF04909"/>
    </source>
</evidence>
<evidence type="ECO:0000256" key="2">
    <source>
        <dbReference type="SAM" id="SignalP"/>
    </source>
</evidence>
<dbReference type="EMBL" id="CP011568">
    <property type="protein sequence ID" value="ALX34815.1"/>
    <property type="molecule type" value="Genomic_DNA"/>
</dbReference>
<dbReference type="PANTHER" id="PTHR43569:SF2">
    <property type="entry name" value="AMIDOHYDROLASE-RELATED DOMAIN-CONTAINING PROTEIN"/>
    <property type="match status" value="1"/>
</dbReference>
<comment type="similarity">
    <text evidence="1">Belongs to the metallo-dependent hydrolases superfamily.</text>
</comment>
<gene>
    <name evidence="4" type="ORF">ABW99_15615</name>
</gene>